<gene>
    <name evidence="3" type="ORF">HLH21_14795</name>
</gene>
<dbReference type="Proteomes" id="UP000561066">
    <property type="component" value="Unassembled WGS sequence"/>
</dbReference>
<evidence type="ECO:0000313" key="3">
    <source>
        <dbReference type="EMBL" id="MBB2177177.1"/>
    </source>
</evidence>
<accession>A0A7W4P4L5</accession>
<evidence type="ECO:0000256" key="1">
    <source>
        <dbReference type="SAM" id="Coils"/>
    </source>
</evidence>
<dbReference type="EMBL" id="JABEQH010000023">
    <property type="protein sequence ID" value="MBB2177177.1"/>
    <property type="molecule type" value="Genomic_DNA"/>
</dbReference>
<reference evidence="3 4" key="1">
    <citation type="submission" date="2020-04" db="EMBL/GenBank/DDBJ databases">
        <title>Description of novel Gluconacetobacter.</title>
        <authorList>
            <person name="Sombolestani A."/>
        </authorList>
    </citation>
    <scope>NUCLEOTIDE SEQUENCE [LARGE SCALE GENOMIC DNA]</scope>
    <source>
        <strain evidence="3 4">LMG 21312</strain>
    </source>
</reference>
<organism evidence="3 4">
    <name type="scientific">Gluconacetobacter johannae</name>
    <dbReference type="NCBI Taxonomy" id="112140"/>
    <lineage>
        <taxon>Bacteria</taxon>
        <taxon>Pseudomonadati</taxon>
        <taxon>Pseudomonadota</taxon>
        <taxon>Alphaproteobacteria</taxon>
        <taxon>Acetobacterales</taxon>
        <taxon>Acetobacteraceae</taxon>
        <taxon>Gluconacetobacter</taxon>
    </lineage>
</organism>
<keyword evidence="1" id="KW-0175">Coiled coil</keyword>
<evidence type="ECO:0000259" key="2">
    <source>
        <dbReference type="Pfam" id="PF04230"/>
    </source>
</evidence>
<dbReference type="InterPro" id="IPR007345">
    <property type="entry name" value="Polysacch_pyruvyl_Trfase"/>
</dbReference>
<dbReference type="RefSeq" id="WP_182944524.1">
    <property type="nucleotide sequence ID" value="NZ_JABEQH010000023.1"/>
</dbReference>
<dbReference type="Pfam" id="PF04230">
    <property type="entry name" value="PS_pyruv_trans"/>
    <property type="match status" value="1"/>
</dbReference>
<protein>
    <recommendedName>
        <fullName evidence="2">Polysaccharide pyruvyl transferase domain-containing protein</fullName>
    </recommendedName>
</protein>
<feature type="coiled-coil region" evidence="1">
    <location>
        <begin position="336"/>
        <end position="363"/>
    </location>
</feature>
<sequence length="404" mass="46364">MTSHDYRDIKNAIRSEIRDNGALVGSIEAFAAKNAAFYPGYGNLGDALIAVGTFDLFDDLGWTPSIVRGRQGDVFEGHSHIVFGGGGGWVRGLWETYAEAVLQHLRKGGEILFLPSSFSGFGSEFVPFSDQVTIFCRERRSVDLLLEQGVPPERIFLSHDMAFYTRDTHFADLDRVGQYPCLNILRADEESTRRTRPRDSVDLPLLFNDIQWDSLEHCLPPLRSVAGLLTQFASVRTDRLHMTILACLLGRTVEMEGNSYFKNRAVFDYSICRFPQASFRDREREIRPEEQGEQARTRLLRDTIRRLSLDRQAEREKLGGVLRQNDMLVRAGEELRGQMRAQLRDAAQEKDRLLRAIEHLEEMSLEFDEMKKSKFNRLKEHYYTLLEVPGIGRSLRTIRNSILR</sequence>
<keyword evidence="4" id="KW-1185">Reference proteome</keyword>
<dbReference type="AlphaFoldDB" id="A0A7W4P4L5"/>
<comment type="caution">
    <text evidence="3">The sequence shown here is derived from an EMBL/GenBank/DDBJ whole genome shotgun (WGS) entry which is preliminary data.</text>
</comment>
<name>A0A7W4P4L5_9PROT</name>
<evidence type="ECO:0000313" key="4">
    <source>
        <dbReference type="Proteomes" id="UP000561066"/>
    </source>
</evidence>
<feature type="domain" description="Polysaccharide pyruvyl transferase" evidence="2">
    <location>
        <begin position="43"/>
        <end position="251"/>
    </location>
</feature>
<proteinExistence type="predicted"/>